<evidence type="ECO:0000256" key="4">
    <source>
        <dbReference type="RuleBase" id="RU003476"/>
    </source>
</evidence>
<dbReference type="PANTHER" id="PTHR43046">
    <property type="entry name" value="GDP-MANNOSE MANNOSYL HYDROLASE"/>
    <property type="match status" value="1"/>
</dbReference>
<dbReference type="CDD" id="cd02883">
    <property type="entry name" value="NUDIX_Hydrolase"/>
    <property type="match status" value="2"/>
</dbReference>
<feature type="domain" description="Nudix hydrolase" evidence="6">
    <location>
        <begin position="168"/>
        <end position="311"/>
    </location>
</feature>
<dbReference type="PROSITE" id="PS00893">
    <property type="entry name" value="NUDIX_BOX"/>
    <property type="match status" value="2"/>
</dbReference>
<evidence type="ECO:0000259" key="6">
    <source>
        <dbReference type="PROSITE" id="PS51462"/>
    </source>
</evidence>
<dbReference type="Gene3D" id="3.90.79.10">
    <property type="entry name" value="Nucleoside Triphosphate Pyrophosphohydrolase"/>
    <property type="match status" value="2"/>
</dbReference>
<evidence type="ECO:0000256" key="1">
    <source>
        <dbReference type="ARBA" id="ARBA00001946"/>
    </source>
</evidence>
<feature type="domain" description="Nudix hydrolase" evidence="6">
    <location>
        <begin position="3"/>
        <end position="140"/>
    </location>
</feature>
<evidence type="ECO:0000313" key="8">
    <source>
        <dbReference type="Proteomes" id="UP000630887"/>
    </source>
</evidence>
<evidence type="ECO:0000313" key="7">
    <source>
        <dbReference type="EMBL" id="GIG05732.1"/>
    </source>
</evidence>
<reference evidence="7 8" key="1">
    <citation type="submission" date="2021-01" db="EMBL/GenBank/DDBJ databases">
        <title>Whole genome shotgun sequence of Catellatospora coxensis NBRC 107359.</title>
        <authorList>
            <person name="Komaki H."/>
            <person name="Tamura T."/>
        </authorList>
    </citation>
    <scope>NUCLEOTIDE SEQUENCE [LARGE SCALE GENOMIC DNA]</scope>
    <source>
        <strain evidence="7 8">NBRC 107359</strain>
    </source>
</reference>
<dbReference type="PANTHER" id="PTHR43046:SF16">
    <property type="entry name" value="ADP-RIBOSE PYROPHOSPHATASE YJHB-RELATED"/>
    <property type="match status" value="1"/>
</dbReference>
<comment type="cofactor">
    <cofactor evidence="1">
        <name>Mg(2+)</name>
        <dbReference type="ChEBI" id="CHEBI:18420"/>
    </cofactor>
</comment>
<evidence type="ECO:0000256" key="3">
    <source>
        <dbReference type="ARBA" id="ARBA00022801"/>
    </source>
</evidence>
<dbReference type="InterPro" id="IPR020084">
    <property type="entry name" value="NUDIX_hydrolase_CS"/>
</dbReference>
<protein>
    <recommendedName>
        <fullName evidence="6">Nudix hydrolase domain-containing protein</fullName>
    </recommendedName>
</protein>
<proteinExistence type="inferred from homology"/>
<dbReference type="InterPro" id="IPR000086">
    <property type="entry name" value="NUDIX_hydrolase_dom"/>
</dbReference>
<dbReference type="PROSITE" id="PS51462">
    <property type="entry name" value="NUDIX"/>
    <property type="match status" value="2"/>
</dbReference>
<comment type="caution">
    <text evidence="7">The sequence shown here is derived from an EMBL/GenBank/DDBJ whole genome shotgun (WGS) entry which is preliminary data.</text>
</comment>
<comment type="similarity">
    <text evidence="2 4">Belongs to the Nudix hydrolase family.</text>
</comment>
<dbReference type="EMBL" id="BONI01000017">
    <property type="protein sequence ID" value="GIG05732.1"/>
    <property type="molecule type" value="Genomic_DNA"/>
</dbReference>
<evidence type="ECO:0000256" key="2">
    <source>
        <dbReference type="ARBA" id="ARBA00005582"/>
    </source>
</evidence>
<evidence type="ECO:0000256" key="5">
    <source>
        <dbReference type="SAM" id="MobiDB-lite"/>
    </source>
</evidence>
<gene>
    <name evidence="7" type="ORF">Cco03nite_24320</name>
</gene>
<dbReference type="PRINTS" id="PR00502">
    <property type="entry name" value="NUDIXFAMILY"/>
</dbReference>
<dbReference type="Pfam" id="PF00293">
    <property type="entry name" value="NUDIX"/>
    <property type="match status" value="2"/>
</dbReference>
<dbReference type="GO" id="GO:0016787">
    <property type="term" value="F:hydrolase activity"/>
    <property type="evidence" value="ECO:0007669"/>
    <property type="project" value="UniProtKB-KW"/>
</dbReference>
<keyword evidence="8" id="KW-1185">Reference proteome</keyword>
<dbReference type="AlphaFoldDB" id="A0A8J3P6P8"/>
<sequence length="311" mass="33508">MVEKRRRIGAYGIARDEQGRLLLVRSSARSNFPGVWFLPGGGLEHGEDPAEAVVREFREETGLTARISGLREVSSDLVEFPWRGVLLHHDRIIYDMTVTGGDLTVEADGTSDLPAWIEPARLGSLDLIPFAARTLGLDATGPASGQRPAQPDEAGETGPNGRDLRGGRKVARFGAYGVVTDPAGRVLLSLIAENYPGAGKWHLPGGGTDFGETPAIGLVREIYEESGQVGEVTELLRVNSAHNPAAMGPEGEPYDWYTVRAVFRVEVPEPTVPSVTEAAGGSTAQARWFTRAELDGIPLTESAHRELRHIS</sequence>
<keyword evidence="3 4" id="KW-0378">Hydrolase</keyword>
<name>A0A8J3P6P8_9ACTN</name>
<dbReference type="Proteomes" id="UP000630887">
    <property type="component" value="Unassembled WGS sequence"/>
</dbReference>
<dbReference type="InterPro" id="IPR020476">
    <property type="entry name" value="Nudix_hydrolase"/>
</dbReference>
<accession>A0A8J3P6P8</accession>
<feature type="region of interest" description="Disordered" evidence="5">
    <location>
        <begin position="138"/>
        <end position="166"/>
    </location>
</feature>
<dbReference type="InterPro" id="IPR015797">
    <property type="entry name" value="NUDIX_hydrolase-like_dom_sf"/>
</dbReference>
<organism evidence="7 8">
    <name type="scientific">Catellatospora coxensis</name>
    <dbReference type="NCBI Taxonomy" id="310354"/>
    <lineage>
        <taxon>Bacteria</taxon>
        <taxon>Bacillati</taxon>
        <taxon>Actinomycetota</taxon>
        <taxon>Actinomycetes</taxon>
        <taxon>Micromonosporales</taxon>
        <taxon>Micromonosporaceae</taxon>
        <taxon>Catellatospora</taxon>
    </lineage>
</organism>
<dbReference type="SUPFAM" id="SSF55811">
    <property type="entry name" value="Nudix"/>
    <property type="match status" value="2"/>
</dbReference>